<sequence length="23" mass="2817">MFVHGCFWHGHEECRRNNMPKSN</sequence>
<name>A0A9P4DFZ7_CITFR</name>
<protein>
    <recommendedName>
        <fullName evidence="3">Very short patch repair endonuclease</fullName>
    </recommendedName>
</protein>
<organism evidence="1 2">
    <name type="scientific">Citrobacter freundii</name>
    <dbReference type="NCBI Taxonomy" id="546"/>
    <lineage>
        <taxon>Bacteria</taxon>
        <taxon>Pseudomonadati</taxon>
        <taxon>Pseudomonadota</taxon>
        <taxon>Gammaproteobacteria</taxon>
        <taxon>Enterobacterales</taxon>
        <taxon>Enterobacteriaceae</taxon>
        <taxon>Citrobacter</taxon>
        <taxon>Citrobacter freundii complex</taxon>
    </lineage>
</organism>
<evidence type="ECO:0000313" key="1">
    <source>
        <dbReference type="EMBL" id="HBH7041281.1"/>
    </source>
</evidence>
<evidence type="ECO:0008006" key="3">
    <source>
        <dbReference type="Google" id="ProtNLM"/>
    </source>
</evidence>
<evidence type="ECO:0000313" key="2">
    <source>
        <dbReference type="Proteomes" id="UP000885148"/>
    </source>
</evidence>
<dbReference type="AlphaFoldDB" id="A0A9P4DFZ7"/>
<proteinExistence type="predicted"/>
<gene>
    <name evidence="1" type="ORF">KV121_001312</name>
</gene>
<dbReference type="SUPFAM" id="SSF52980">
    <property type="entry name" value="Restriction endonuclease-like"/>
    <property type="match status" value="1"/>
</dbReference>
<reference evidence="1" key="1">
    <citation type="journal article" date="2018" name="Genome Biol.">
        <title>SKESA: strategic k-mer extension for scrupulous assemblies.</title>
        <authorList>
            <person name="Souvorov A."/>
            <person name="Agarwala R."/>
            <person name="Lipman D.J."/>
        </authorList>
    </citation>
    <scope>NUCLEOTIDE SEQUENCE</scope>
    <source>
        <strain evidence="1">91871</strain>
    </source>
</reference>
<reference evidence="1" key="2">
    <citation type="submission" date="2021-07" db="EMBL/GenBank/DDBJ databases">
        <authorList>
            <consortium name="NCBI Pathogen Detection Project"/>
        </authorList>
    </citation>
    <scope>NUCLEOTIDE SEQUENCE</scope>
    <source>
        <strain evidence="1">91871</strain>
    </source>
</reference>
<dbReference type="Proteomes" id="UP000885148">
    <property type="component" value="Unassembled WGS sequence"/>
</dbReference>
<dbReference type="EMBL" id="DAESCB010000003">
    <property type="protein sequence ID" value="HBH7041281.1"/>
    <property type="molecule type" value="Genomic_DNA"/>
</dbReference>
<comment type="caution">
    <text evidence="1">The sequence shown here is derived from an EMBL/GenBank/DDBJ whole genome shotgun (WGS) entry which is preliminary data.</text>
</comment>
<dbReference type="InterPro" id="IPR011335">
    <property type="entry name" value="Restrct_endonuc-II-like"/>
</dbReference>
<accession>A0A9P4DFZ7</accession>
<dbReference type="Gene3D" id="3.40.960.10">
    <property type="entry name" value="VSR Endonuclease"/>
    <property type="match status" value="1"/>
</dbReference>